<organism evidence="1 2">
    <name type="scientific">Rhizopogon vesiculosus</name>
    <dbReference type="NCBI Taxonomy" id="180088"/>
    <lineage>
        <taxon>Eukaryota</taxon>
        <taxon>Fungi</taxon>
        <taxon>Dikarya</taxon>
        <taxon>Basidiomycota</taxon>
        <taxon>Agaricomycotina</taxon>
        <taxon>Agaricomycetes</taxon>
        <taxon>Agaricomycetidae</taxon>
        <taxon>Boletales</taxon>
        <taxon>Suillineae</taxon>
        <taxon>Rhizopogonaceae</taxon>
        <taxon>Rhizopogon</taxon>
    </lineage>
</organism>
<evidence type="ECO:0000313" key="1">
    <source>
        <dbReference type="EMBL" id="OJA08363.1"/>
    </source>
</evidence>
<name>A0A1J8PKN7_9AGAM</name>
<dbReference type="Proteomes" id="UP000183567">
    <property type="component" value="Unassembled WGS sequence"/>
</dbReference>
<comment type="caution">
    <text evidence="1">The sequence shown here is derived from an EMBL/GenBank/DDBJ whole genome shotgun (WGS) entry which is preliminary data.</text>
</comment>
<dbReference type="AlphaFoldDB" id="A0A1J8PKN7"/>
<reference evidence="1 2" key="1">
    <citation type="submission" date="2016-03" db="EMBL/GenBank/DDBJ databases">
        <title>Comparative genomics of the ectomycorrhizal sister species Rhizopogon vinicolor and Rhizopogon vesiculosus (Basidiomycota: Boletales) reveals a divergence of the mating type B locus.</title>
        <authorList>
            <person name="Mujic A.B."/>
            <person name="Kuo A."/>
            <person name="Tritt A."/>
            <person name="Lipzen A."/>
            <person name="Chen C."/>
            <person name="Johnson J."/>
            <person name="Sharma A."/>
            <person name="Barry K."/>
            <person name="Grigoriev I.V."/>
            <person name="Spatafora J.W."/>
        </authorList>
    </citation>
    <scope>NUCLEOTIDE SEQUENCE [LARGE SCALE GENOMIC DNA]</scope>
    <source>
        <strain evidence="1 2">AM-OR11-056</strain>
    </source>
</reference>
<keyword evidence="2" id="KW-1185">Reference proteome</keyword>
<accession>A0A1J8PKN7</accession>
<proteinExistence type="predicted"/>
<sequence length="66" mass="7994">MAQARCREAGTQLFICTAYDTFQDRRLTLAERFLDRVSNWDEALMERSSRLYSMNEKRHSHPWRQL</sequence>
<dbReference type="EMBL" id="LVVM01006310">
    <property type="protein sequence ID" value="OJA08363.1"/>
    <property type="molecule type" value="Genomic_DNA"/>
</dbReference>
<protein>
    <submittedName>
        <fullName evidence="1">Uncharacterized protein</fullName>
    </submittedName>
</protein>
<gene>
    <name evidence="1" type="ORF">AZE42_13776</name>
</gene>
<evidence type="ECO:0000313" key="2">
    <source>
        <dbReference type="Proteomes" id="UP000183567"/>
    </source>
</evidence>
<dbReference type="OrthoDB" id="2986975at2759"/>